<evidence type="ECO:0000256" key="1">
    <source>
        <dbReference type="RuleBase" id="RU004374"/>
    </source>
</evidence>
<accession>A0A1Y2DZN4</accession>
<dbReference type="OrthoDB" id="2537208at2759"/>
<feature type="compositionally biased region" description="Polar residues" evidence="2">
    <location>
        <begin position="1"/>
        <end position="13"/>
    </location>
</feature>
<protein>
    <submittedName>
        <fullName evidence="3">Translation initiation factor eIF 4e-like domain-containing protein</fullName>
    </submittedName>
</protein>
<feature type="compositionally biased region" description="Low complexity" evidence="2">
    <location>
        <begin position="37"/>
        <end position="64"/>
    </location>
</feature>
<keyword evidence="4" id="KW-1185">Reference proteome</keyword>
<feature type="compositionally biased region" description="Basic and acidic residues" evidence="2">
    <location>
        <begin position="115"/>
        <end position="133"/>
    </location>
</feature>
<dbReference type="Proteomes" id="UP000193467">
    <property type="component" value="Unassembled WGS sequence"/>
</dbReference>
<keyword evidence="1" id="KW-0648">Protein biosynthesis</keyword>
<dbReference type="PROSITE" id="PS00813">
    <property type="entry name" value="IF4E"/>
    <property type="match status" value="1"/>
</dbReference>
<reference evidence="3 4" key="1">
    <citation type="submission" date="2016-07" db="EMBL/GenBank/DDBJ databases">
        <title>Pervasive Adenine N6-methylation of Active Genes in Fungi.</title>
        <authorList>
            <consortium name="DOE Joint Genome Institute"/>
            <person name="Mondo S.J."/>
            <person name="Dannebaum R.O."/>
            <person name="Kuo R.C."/>
            <person name="Labutti K."/>
            <person name="Haridas S."/>
            <person name="Kuo A."/>
            <person name="Salamov A."/>
            <person name="Ahrendt S.R."/>
            <person name="Lipzen A."/>
            <person name="Sullivan W."/>
            <person name="Andreopoulos W.B."/>
            <person name="Clum A."/>
            <person name="Lindquist E."/>
            <person name="Daum C."/>
            <person name="Ramamoorthy G.K."/>
            <person name="Gryganskyi A."/>
            <person name="Culley D."/>
            <person name="Magnuson J.K."/>
            <person name="James T.Y."/>
            <person name="O'Malley M.A."/>
            <person name="Stajich J.E."/>
            <person name="Spatafora J.W."/>
            <person name="Visel A."/>
            <person name="Grigoriev I.V."/>
        </authorList>
    </citation>
    <scope>NUCLEOTIDE SEQUENCE [LARGE SCALE GENOMIC DNA]</scope>
    <source>
        <strain evidence="3 4">62-1032</strain>
    </source>
</reference>
<feature type="compositionally biased region" description="Low complexity" evidence="2">
    <location>
        <begin position="363"/>
        <end position="375"/>
    </location>
</feature>
<dbReference type="STRING" id="106004.A0A1Y2DZN4"/>
<evidence type="ECO:0000313" key="3">
    <source>
        <dbReference type="EMBL" id="ORY64750.1"/>
    </source>
</evidence>
<dbReference type="PANTHER" id="PTHR11960:SF18">
    <property type="entry name" value="EUKARYOTIC TRANSLATION INITIATION FACTOR 4E HOMOLOGOUS PROTEIN, ISOFORM B"/>
    <property type="match status" value="1"/>
</dbReference>
<dbReference type="GO" id="GO:0000340">
    <property type="term" value="F:RNA 7-methylguanosine cap binding"/>
    <property type="evidence" value="ECO:0007669"/>
    <property type="project" value="TreeGrafter"/>
</dbReference>
<comment type="similarity">
    <text evidence="1">Belongs to the eukaryotic initiation factor 4E family.</text>
</comment>
<feature type="region of interest" description="Disordered" evidence="2">
    <location>
        <begin position="306"/>
        <end position="422"/>
    </location>
</feature>
<dbReference type="GO" id="GO:0003743">
    <property type="term" value="F:translation initiation factor activity"/>
    <property type="evidence" value="ECO:0007669"/>
    <property type="project" value="UniProtKB-KW"/>
</dbReference>
<dbReference type="AlphaFoldDB" id="A0A1Y2DZN4"/>
<evidence type="ECO:0000256" key="2">
    <source>
        <dbReference type="SAM" id="MobiDB-lite"/>
    </source>
</evidence>
<dbReference type="InParanoid" id="A0A1Y2DZN4"/>
<keyword evidence="1 3" id="KW-0396">Initiation factor</keyword>
<dbReference type="EMBL" id="MCGR01000065">
    <property type="protein sequence ID" value="ORY64750.1"/>
    <property type="molecule type" value="Genomic_DNA"/>
</dbReference>
<feature type="region of interest" description="Disordered" evidence="2">
    <location>
        <begin position="109"/>
        <end position="133"/>
    </location>
</feature>
<dbReference type="SUPFAM" id="SSF55418">
    <property type="entry name" value="eIF4e-like"/>
    <property type="match status" value="1"/>
</dbReference>
<feature type="compositionally biased region" description="Polar residues" evidence="2">
    <location>
        <begin position="22"/>
        <end position="33"/>
    </location>
</feature>
<dbReference type="InterPro" id="IPR023398">
    <property type="entry name" value="TIF_eIF4e-like"/>
</dbReference>
<dbReference type="PANTHER" id="PTHR11960">
    <property type="entry name" value="EUKARYOTIC TRANSLATION INITIATION FACTOR 4E RELATED"/>
    <property type="match status" value="1"/>
</dbReference>
<comment type="caution">
    <text evidence="3">The sequence shown here is derived from an EMBL/GenBank/DDBJ whole genome shotgun (WGS) entry which is preliminary data.</text>
</comment>
<dbReference type="InterPro" id="IPR001040">
    <property type="entry name" value="TIF_eIF_4E"/>
</dbReference>
<proteinExistence type="inferred from homology"/>
<organism evidence="3 4">
    <name type="scientific">Leucosporidium creatinivorum</name>
    <dbReference type="NCBI Taxonomy" id="106004"/>
    <lineage>
        <taxon>Eukaryota</taxon>
        <taxon>Fungi</taxon>
        <taxon>Dikarya</taxon>
        <taxon>Basidiomycota</taxon>
        <taxon>Pucciniomycotina</taxon>
        <taxon>Microbotryomycetes</taxon>
        <taxon>Leucosporidiales</taxon>
        <taxon>Leucosporidium</taxon>
    </lineage>
</organism>
<name>A0A1Y2DZN4_9BASI</name>
<evidence type="ECO:0000313" key="4">
    <source>
        <dbReference type="Proteomes" id="UP000193467"/>
    </source>
</evidence>
<keyword evidence="1" id="KW-0694">RNA-binding</keyword>
<feature type="compositionally biased region" description="Basic and acidic residues" evidence="2">
    <location>
        <begin position="340"/>
        <end position="362"/>
    </location>
</feature>
<dbReference type="Gene3D" id="3.30.760.10">
    <property type="entry name" value="RNA Cap, Translation Initiation Factor Eif4e"/>
    <property type="match status" value="1"/>
</dbReference>
<feature type="region of interest" description="Disordered" evidence="2">
    <location>
        <begin position="1"/>
        <end position="71"/>
    </location>
</feature>
<dbReference type="InterPro" id="IPR019770">
    <property type="entry name" value="TIF_eIF_4E_CS"/>
</dbReference>
<gene>
    <name evidence="3" type="ORF">BCR35DRAFT_354944</name>
</gene>
<sequence length="422" mass="44578">MSTRPAFVSQTSQTRRREPSFPSFQTRGSSTAVPTLASPAAPAGAWGAPAPTSDAASTQQNAAAAHRKKGPSLSLALSSGEAERAAGAESIHPLKYTWDVWFSHRSAGANGGKNGKKEEAIKTGKEKESREEWEGGVVKLGGFSSIESLHPFLAHLTPPSALPSSIASSAHIFNSSSPDFPPSSNNITDYNVFRSPIAPAWEDPANTGGGRWVLRLRKGVADRVWEEVVFALVGERIGGDDDRVENKVNGVVLSVRKDEDILSLWCAPSSRAERDIIRDALRTALEPLLTATSAANLVLDYKPHPAPAGSHSASGFSGNSSLPRDGLTRTESPHRHHREHTRERSDNASTGGERRGAGDRASSRSGGGFSSYTSRVGAESRDRSGEAFGGVGTIGAGRARRGSVGKADVEARAPSSTSWGRA</sequence>
<feature type="compositionally biased region" description="Low complexity" evidence="2">
    <location>
        <begin position="307"/>
        <end position="321"/>
    </location>
</feature>
<dbReference type="GO" id="GO:0016281">
    <property type="term" value="C:eukaryotic translation initiation factor 4F complex"/>
    <property type="evidence" value="ECO:0007669"/>
    <property type="project" value="TreeGrafter"/>
</dbReference>
<dbReference type="Pfam" id="PF01652">
    <property type="entry name" value="IF4E"/>
    <property type="match status" value="1"/>
</dbReference>